<dbReference type="InParanoid" id="A0A419PJZ1"/>
<dbReference type="STRING" id="79923.A0A419PJZ1"/>
<reference evidence="1 2" key="2">
    <citation type="journal article" date="2021" name="Genomics">
        <title>High-quality reference genome for Clonorchis sinensis.</title>
        <authorList>
            <person name="Young N.D."/>
            <person name="Stroehlein A.J."/>
            <person name="Kinkar L."/>
            <person name="Wang T."/>
            <person name="Sohn W.M."/>
            <person name="Chang B.C.H."/>
            <person name="Kaur P."/>
            <person name="Weisz D."/>
            <person name="Dudchenko O."/>
            <person name="Aiden E.L."/>
            <person name="Korhonen P.K."/>
            <person name="Gasser R.B."/>
        </authorList>
    </citation>
    <scope>NUCLEOTIDE SEQUENCE [LARGE SCALE GENOMIC DNA]</scope>
    <source>
        <strain evidence="1">Cs-k2</strain>
    </source>
</reference>
<dbReference type="EMBL" id="NIRI02000056">
    <property type="protein sequence ID" value="KAG5443750.1"/>
    <property type="molecule type" value="Genomic_DNA"/>
</dbReference>
<gene>
    <name evidence="1" type="ORF">CSKR_111017</name>
</gene>
<comment type="caution">
    <text evidence="1">The sequence shown here is derived from an EMBL/GenBank/DDBJ whole genome shotgun (WGS) entry which is preliminary data.</text>
</comment>
<keyword evidence="2" id="KW-1185">Reference proteome</keyword>
<organism evidence="1 2">
    <name type="scientific">Clonorchis sinensis</name>
    <name type="common">Chinese liver fluke</name>
    <dbReference type="NCBI Taxonomy" id="79923"/>
    <lineage>
        <taxon>Eukaryota</taxon>
        <taxon>Metazoa</taxon>
        <taxon>Spiralia</taxon>
        <taxon>Lophotrochozoa</taxon>
        <taxon>Platyhelminthes</taxon>
        <taxon>Trematoda</taxon>
        <taxon>Digenea</taxon>
        <taxon>Opisthorchiida</taxon>
        <taxon>Opisthorchiata</taxon>
        <taxon>Opisthorchiidae</taxon>
        <taxon>Clonorchis</taxon>
    </lineage>
</organism>
<reference evidence="1 2" key="1">
    <citation type="journal article" date="2018" name="Biotechnol. Adv.">
        <title>Improved genomic resources and new bioinformatic workflow for the carcinogenic parasite Clonorchis sinensis: Biotechnological implications.</title>
        <authorList>
            <person name="Wang D."/>
            <person name="Korhonen P.K."/>
            <person name="Gasser R.B."/>
            <person name="Young N.D."/>
        </authorList>
    </citation>
    <scope>NUCLEOTIDE SEQUENCE [LARGE SCALE GENOMIC DNA]</scope>
    <source>
        <strain evidence="1">Cs-k2</strain>
    </source>
</reference>
<evidence type="ECO:0000313" key="2">
    <source>
        <dbReference type="Proteomes" id="UP000286415"/>
    </source>
</evidence>
<name>A0A419PJZ1_CLOSI</name>
<accession>A0A419PJZ1</accession>
<dbReference type="AlphaFoldDB" id="A0A419PJZ1"/>
<evidence type="ECO:0000313" key="1">
    <source>
        <dbReference type="EMBL" id="KAG5443750.1"/>
    </source>
</evidence>
<proteinExistence type="predicted"/>
<protein>
    <submittedName>
        <fullName evidence="1">Uncharacterized protein</fullName>
    </submittedName>
</protein>
<sequence>MSAGSLQIRPFSSAAYPTRGNFPASPCFIQDPVACVFHLHTSSVDNLQPFGHVAHTSKLQEPSASISFSGNLGNSNLVPTSGVSSTNASNLGGLYPSQSMFVFGQAKPVTASPSSMTSTLPGAPASLAYMTGQQQQSIPPQQHQLQQTSVMGQQHFPSAGDPSPNQGLYMKGLGLLPPPGLSAVVNNVTTPSSGCVTPTAHLAGNPTTYASIPMYSPSATDAPSSGTSGPMMPHSTAQATSMNASQAASIDQLSLAMSLFMPPGVVNNGQLPSTFPQGMSSPELKLFVVSGSMYAYQSFALSSLKLFVYLVCSSTYYSEENQRMFLLCTAQPLLEYTNKVFYSRRKKELTHIECVLRAAMNVARLAVLNLVTLEYRVHQEGLIHTYALFQQGLAHRFFTIDSNDIRWKHDKIF</sequence>
<dbReference type="Proteomes" id="UP000286415">
    <property type="component" value="Unassembled WGS sequence"/>
</dbReference>